<name>A0ABK0LX39_RAT</name>
<dbReference type="Proteomes" id="UP000002494">
    <property type="component" value="Chromosome 2"/>
</dbReference>
<evidence type="ECO:0000313" key="1">
    <source>
        <dbReference type="Ensembl" id="ENSRNOP00000108991.1"/>
    </source>
</evidence>
<reference evidence="1" key="1">
    <citation type="submission" date="2024-01" db="EMBL/GenBank/DDBJ databases">
        <title>GRCr8: a new rat reference genome assembly contstructed from accurate long reads and long range scaffolding.</title>
        <authorList>
            <person name="Doris P.A."/>
            <person name="Kalbfleisch T."/>
            <person name="Li K."/>
            <person name="Howe K."/>
            <person name="Wood J."/>
        </authorList>
    </citation>
    <scope>NUCLEOTIDE SEQUENCE [LARGE SCALE GENOMIC DNA]</scope>
    <source>
        <strain evidence="1">Brown Norway</strain>
    </source>
</reference>
<keyword evidence="2" id="KW-1185">Reference proteome</keyword>
<reference evidence="1" key="3">
    <citation type="submission" date="2025-09" db="UniProtKB">
        <authorList>
            <consortium name="Ensembl"/>
        </authorList>
    </citation>
    <scope>IDENTIFICATION</scope>
    <source>
        <strain evidence="1">Brown Norway</strain>
    </source>
</reference>
<proteinExistence type="predicted"/>
<organism evidence="1 2">
    <name type="scientific">Rattus norvegicus</name>
    <name type="common">Rat</name>
    <dbReference type="NCBI Taxonomy" id="10116"/>
    <lineage>
        <taxon>Eukaryota</taxon>
        <taxon>Metazoa</taxon>
        <taxon>Chordata</taxon>
        <taxon>Craniata</taxon>
        <taxon>Vertebrata</taxon>
        <taxon>Euteleostomi</taxon>
        <taxon>Mammalia</taxon>
        <taxon>Eutheria</taxon>
        <taxon>Euarchontoglires</taxon>
        <taxon>Glires</taxon>
        <taxon>Rodentia</taxon>
        <taxon>Myomorpha</taxon>
        <taxon>Muroidea</taxon>
        <taxon>Muridae</taxon>
        <taxon>Murinae</taxon>
        <taxon>Rattus</taxon>
    </lineage>
</organism>
<sequence length="105" mass="11387">MLGVNAEPPTACVVGLRSIGKILYVYISIQLLYTYVYVYTQTPTTTTPHMLVTGTGIKRGNTQPEQPALALRTCSTPELGFVPPSLGNSNILLTQNAKCFPEQLT</sequence>
<protein>
    <submittedName>
        <fullName evidence="1">Uncharacterized protein</fullName>
    </submittedName>
</protein>
<dbReference type="Ensembl" id="ENSRNOT00000162377.1">
    <property type="protein sequence ID" value="ENSRNOP00000108991.1"/>
    <property type="gene ID" value="ENSRNOG00000078952.1"/>
</dbReference>
<reference evidence="1" key="2">
    <citation type="submission" date="2025-08" db="UniProtKB">
        <authorList>
            <consortium name="Ensembl"/>
        </authorList>
    </citation>
    <scope>IDENTIFICATION</scope>
    <source>
        <strain evidence="1">Brown Norway</strain>
    </source>
</reference>
<accession>A0ABK0LX39</accession>
<evidence type="ECO:0000313" key="2">
    <source>
        <dbReference type="Proteomes" id="UP000002494"/>
    </source>
</evidence>